<accession>A0A6M6DVL7</accession>
<organism evidence="1 2">
    <name type="scientific">Priestia megaterium</name>
    <name type="common">Bacillus megaterium</name>
    <dbReference type="NCBI Taxonomy" id="1404"/>
    <lineage>
        <taxon>Bacteria</taxon>
        <taxon>Bacillati</taxon>
        <taxon>Bacillota</taxon>
        <taxon>Bacilli</taxon>
        <taxon>Bacillales</taxon>
        <taxon>Bacillaceae</taxon>
        <taxon>Priestia</taxon>
    </lineage>
</organism>
<dbReference type="Proteomes" id="UP000501076">
    <property type="component" value="Chromosome"/>
</dbReference>
<sequence>MKHPQNEKIEAGWANISGELLQDIPSGAVYLTHRSLTRFLFINDCDNTWAAFPSSSHVHMSEVSIWGNLTGWENEDLFGTLTVWETSVNPFATKQLDFFIFEEAEPVELPPIKQKEDTRSLFLVGA</sequence>
<evidence type="ECO:0000313" key="1">
    <source>
        <dbReference type="EMBL" id="QJX77404.1"/>
    </source>
</evidence>
<gene>
    <name evidence="1" type="ORF">FDZ14_14840</name>
</gene>
<dbReference type="RefSeq" id="WP_171777195.1">
    <property type="nucleotide sequence ID" value="NZ_CP045272.1"/>
</dbReference>
<dbReference type="AlphaFoldDB" id="A0A6M6DVL7"/>
<reference evidence="1 2" key="1">
    <citation type="submission" date="2019-10" db="EMBL/GenBank/DDBJ databases">
        <title>Complete genome sequences for adaption low water activity.</title>
        <authorList>
            <person name="Zhao L."/>
            <person name="Zhong J."/>
        </authorList>
    </citation>
    <scope>NUCLEOTIDE SEQUENCE [LARGE SCALE GENOMIC DNA]</scope>
    <source>
        <strain evidence="1 2">FDU301</strain>
    </source>
</reference>
<name>A0A6M6DVL7_PRIMG</name>
<evidence type="ECO:0000313" key="2">
    <source>
        <dbReference type="Proteomes" id="UP000501076"/>
    </source>
</evidence>
<dbReference type="EMBL" id="CP045272">
    <property type="protein sequence ID" value="QJX77404.1"/>
    <property type="molecule type" value="Genomic_DNA"/>
</dbReference>
<protein>
    <submittedName>
        <fullName evidence="1">Uncharacterized protein</fullName>
    </submittedName>
</protein>
<proteinExistence type="predicted"/>